<evidence type="ECO:0000259" key="3">
    <source>
        <dbReference type="SMART" id="SM00062"/>
    </source>
</evidence>
<dbReference type="AlphaFoldDB" id="A0A1I0JBP9"/>
<evidence type="ECO:0000256" key="2">
    <source>
        <dbReference type="SAM" id="SignalP"/>
    </source>
</evidence>
<dbReference type="SMART" id="SM00062">
    <property type="entry name" value="PBPb"/>
    <property type="match status" value="1"/>
</dbReference>
<proteinExistence type="predicted"/>
<dbReference type="EMBL" id="FOHO01000023">
    <property type="protein sequence ID" value="SEU06733.1"/>
    <property type="molecule type" value="Genomic_DNA"/>
</dbReference>
<name>A0A1I0JBP9_9RHOB</name>
<evidence type="ECO:0000313" key="5">
    <source>
        <dbReference type="Proteomes" id="UP000199180"/>
    </source>
</evidence>
<feature type="chain" id="PRO_5011726821" evidence="2">
    <location>
        <begin position="17"/>
        <end position="249"/>
    </location>
</feature>
<gene>
    <name evidence="4" type="ORF">SAMN04489858_12319</name>
</gene>
<dbReference type="Gene3D" id="3.40.190.10">
    <property type="entry name" value="Periplasmic binding protein-like II"/>
    <property type="match status" value="2"/>
</dbReference>
<dbReference type="InterPro" id="IPR001638">
    <property type="entry name" value="Solute-binding_3/MltF_N"/>
</dbReference>
<dbReference type="PANTHER" id="PTHR35936:SF19">
    <property type="entry name" value="AMINO-ACID-BINDING PROTEIN YXEM-RELATED"/>
    <property type="match status" value="1"/>
</dbReference>
<feature type="signal peptide" evidence="2">
    <location>
        <begin position="1"/>
        <end position="16"/>
    </location>
</feature>
<protein>
    <submittedName>
        <fullName evidence="4">Amino acid ABC transporter substrate-binding protein, PAAT family</fullName>
    </submittedName>
</protein>
<dbReference type="PANTHER" id="PTHR35936">
    <property type="entry name" value="MEMBRANE-BOUND LYTIC MUREIN TRANSGLYCOSYLASE F"/>
    <property type="match status" value="1"/>
</dbReference>
<dbReference type="SUPFAM" id="SSF53850">
    <property type="entry name" value="Periplasmic binding protein-like II"/>
    <property type="match status" value="1"/>
</dbReference>
<accession>A0A1I0JBP9</accession>
<dbReference type="Proteomes" id="UP000199180">
    <property type="component" value="Unassembled WGS sequence"/>
</dbReference>
<dbReference type="RefSeq" id="WP_090737975.1">
    <property type="nucleotide sequence ID" value="NZ_FOHO01000023.1"/>
</dbReference>
<evidence type="ECO:0000313" key="4">
    <source>
        <dbReference type="EMBL" id="SEU06733.1"/>
    </source>
</evidence>
<sequence length="249" mass="26770">MKYLLALLLMTGTAQAEPLRMAFSAEPYPPFTYKSSSGDWTGFEVELGQKICTAMGSDCELSPTGWSGIIPSLTSGKVDFILGSMSITEDRDKVIDFSAPYYDSAAVYIGRDDMDFADEGDLDGKILAVQASTTHATYARQQLGDSGATVRIYDQHEQMNRDLQAGRVDVILADEIASLSFLERDDAQGFKALAEAPKNPIFGQGIGVGLRDGDAKLQASMNDAIASVIADGTCAQLSQKYFGIDICAD</sequence>
<keyword evidence="1 2" id="KW-0732">Signal</keyword>
<feature type="domain" description="Solute-binding protein family 3/N-terminal" evidence="3">
    <location>
        <begin position="18"/>
        <end position="245"/>
    </location>
</feature>
<reference evidence="4 5" key="1">
    <citation type="submission" date="2016-10" db="EMBL/GenBank/DDBJ databases">
        <authorList>
            <person name="de Groot N.N."/>
        </authorList>
    </citation>
    <scope>NUCLEOTIDE SEQUENCE [LARGE SCALE GENOMIC DNA]</scope>
    <source>
        <strain evidence="4 5">DSM 17862</strain>
    </source>
</reference>
<dbReference type="Pfam" id="PF00497">
    <property type="entry name" value="SBP_bac_3"/>
    <property type="match status" value="1"/>
</dbReference>
<dbReference type="OrthoDB" id="9807134at2"/>
<organism evidence="4 5">
    <name type="scientific">Paracoccus homiensis</name>
    <dbReference type="NCBI Taxonomy" id="364199"/>
    <lineage>
        <taxon>Bacteria</taxon>
        <taxon>Pseudomonadati</taxon>
        <taxon>Pseudomonadota</taxon>
        <taxon>Alphaproteobacteria</taxon>
        <taxon>Rhodobacterales</taxon>
        <taxon>Paracoccaceae</taxon>
        <taxon>Paracoccus</taxon>
    </lineage>
</organism>
<keyword evidence="5" id="KW-1185">Reference proteome</keyword>
<dbReference type="STRING" id="364199.SAMN04489858_12319"/>
<evidence type="ECO:0000256" key="1">
    <source>
        <dbReference type="ARBA" id="ARBA00022729"/>
    </source>
</evidence>